<sequence>IVSQRTQWSEHTQVLLESFNVESSDVRVSGSTCTSHWVTVSPMDGAEILKRHLVLAGHLLLTLVTGKALDETASFLT</sequence>
<feature type="non-terminal residue" evidence="1">
    <location>
        <position position="77"/>
    </location>
</feature>
<accession>A0ABD0JMD6</accession>
<dbReference type="EMBL" id="JACVVK020000384">
    <property type="protein sequence ID" value="KAK7476149.1"/>
    <property type="molecule type" value="Genomic_DNA"/>
</dbReference>
<comment type="caution">
    <text evidence="1">The sequence shown here is derived from an EMBL/GenBank/DDBJ whole genome shotgun (WGS) entry which is preliminary data.</text>
</comment>
<proteinExistence type="predicted"/>
<dbReference type="Proteomes" id="UP001519460">
    <property type="component" value="Unassembled WGS sequence"/>
</dbReference>
<reference evidence="1 2" key="1">
    <citation type="journal article" date="2023" name="Sci. Data">
        <title>Genome assembly of the Korean intertidal mud-creeper Batillaria attramentaria.</title>
        <authorList>
            <person name="Patra A.K."/>
            <person name="Ho P.T."/>
            <person name="Jun S."/>
            <person name="Lee S.J."/>
            <person name="Kim Y."/>
            <person name="Won Y.J."/>
        </authorList>
    </citation>
    <scope>NUCLEOTIDE SEQUENCE [LARGE SCALE GENOMIC DNA]</scope>
    <source>
        <strain evidence="1">Wonlab-2016</strain>
    </source>
</reference>
<dbReference type="AlphaFoldDB" id="A0ABD0JMD6"/>
<name>A0ABD0JMD6_9CAEN</name>
<evidence type="ECO:0000313" key="1">
    <source>
        <dbReference type="EMBL" id="KAK7476149.1"/>
    </source>
</evidence>
<keyword evidence="2" id="KW-1185">Reference proteome</keyword>
<protein>
    <submittedName>
        <fullName evidence="1">Uncharacterized protein</fullName>
    </submittedName>
</protein>
<evidence type="ECO:0000313" key="2">
    <source>
        <dbReference type="Proteomes" id="UP001519460"/>
    </source>
</evidence>
<gene>
    <name evidence="1" type="ORF">BaRGS_00032642</name>
</gene>
<organism evidence="1 2">
    <name type="scientific">Batillaria attramentaria</name>
    <dbReference type="NCBI Taxonomy" id="370345"/>
    <lineage>
        <taxon>Eukaryota</taxon>
        <taxon>Metazoa</taxon>
        <taxon>Spiralia</taxon>
        <taxon>Lophotrochozoa</taxon>
        <taxon>Mollusca</taxon>
        <taxon>Gastropoda</taxon>
        <taxon>Caenogastropoda</taxon>
        <taxon>Sorbeoconcha</taxon>
        <taxon>Cerithioidea</taxon>
        <taxon>Batillariidae</taxon>
        <taxon>Batillaria</taxon>
    </lineage>
</organism>
<feature type="non-terminal residue" evidence="1">
    <location>
        <position position="1"/>
    </location>
</feature>